<comment type="caution">
    <text evidence="2">The sequence shown here is derived from an EMBL/GenBank/DDBJ whole genome shotgun (WGS) entry which is preliminary data.</text>
</comment>
<gene>
    <name evidence="2" type="ORF">GL50581_2461</name>
</gene>
<feature type="region of interest" description="Disordered" evidence="1">
    <location>
        <begin position="590"/>
        <end position="612"/>
    </location>
</feature>
<evidence type="ECO:0000313" key="3">
    <source>
        <dbReference type="Proteomes" id="UP000002488"/>
    </source>
</evidence>
<evidence type="ECO:0000256" key="1">
    <source>
        <dbReference type="SAM" id="MobiDB-lite"/>
    </source>
</evidence>
<accession>C6LUK8</accession>
<protein>
    <submittedName>
        <fullName evidence="2">Uncharacterized protein</fullName>
    </submittedName>
</protein>
<dbReference type="OMA" id="HYPNRRA"/>
<dbReference type="EMBL" id="ACGJ01002318">
    <property type="protein sequence ID" value="EET00317.1"/>
    <property type="molecule type" value="Genomic_DNA"/>
</dbReference>
<dbReference type="OrthoDB" id="10257335at2759"/>
<reference evidence="2 3" key="1">
    <citation type="journal article" date="2009" name="PLoS Pathog.">
        <title>Draft genome sequencing of giardia intestinalis assemblage B isolate GS: is human giardiasis caused by two different species?</title>
        <authorList>
            <person name="Franzen O."/>
            <person name="Jerlstrom-Hultqvist J."/>
            <person name="Castro E."/>
            <person name="Sherwood E."/>
            <person name="Ankarklev J."/>
            <person name="Reiner D.S."/>
            <person name="Palm D."/>
            <person name="Andersson J.O."/>
            <person name="Andersson B."/>
            <person name="Svard S.G."/>
        </authorList>
    </citation>
    <scope>NUCLEOTIDE SEQUENCE [LARGE SCALE GENOMIC DNA]</scope>
    <source>
        <strain evidence="3">ATCC 50581 / GS clone H7</strain>
    </source>
</reference>
<proteinExistence type="predicted"/>
<dbReference type="Proteomes" id="UP000002488">
    <property type="component" value="Unassembled WGS sequence"/>
</dbReference>
<organism evidence="2 3">
    <name type="scientific">Giardia intestinalis (strain ATCC 50581 / GS clone H7)</name>
    <name type="common">Giardia lamblia</name>
    <dbReference type="NCBI Taxonomy" id="598745"/>
    <lineage>
        <taxon>Eukaryota</taxon>
        <taxon>Metamonada</taxon>
        <taxon>Diplomonadida</taxon>
        <taxon>Hexamitidae</taxon>
        <taxon>Giardiinae</taxon>
        <taxon>Giardia</taxon>
    </lineage>
</organism>
<name>C6LUK8_GIAIB</name>
<sequence length="1847" mass="209373">MRRLPSPPPKVITIPRRLQRMASRVSDEIISTKASPLRDFITKYTSVFYADLEEQRRIRQCDAELITTAHRGAKALISYDITNPLLTKQHIIPALEALRHERPRTVGLRKHQDISILHRAYAQIIDRVQSRFLQSGFLRVYDDTAGVLAPSEARERMLAQQRMAHYRILELEYMEQVHSLHEHLSPHLVEYTNRAERRHHLLIQSIANQSIENLFVSPSTLTLFKSVQNPCDDTPVILFQCRLEDAIRGDFPVADPGCKQTTLAALTTNDLISISELAQIIASEQSTEFCDSAVHHPTVKQSSQTYTDMLTLGKYLSTLLVTEESNSRDALELVASPNNDNLSVCSINNEEWEPESSELHVGNAIIDCLPSPNPLLCVSQQDFLRPEYPTQQARRPSLKSPATKLLSTSKYTKSGLPLPQSRLGTKRASRLNMEADLSSLDHSQCEPFRTSNPILAKRNCQKVGTVIEPLIGKAIQSPPTKPRTVSRISLVRSPSPPVHAPPPPLKDLQACTVPLTKVTFQLGSPGVHLSEPGAHPIREPFSESESFALEGFDILEDLPQSQGYHLRARAPLNAHIGLVTHQDDHMSKSMHRFKRSPPRSPTVESPTLSGTKLRDRFGSPLLALSTKRLNTEVVQVLRCREYLQLCISQYRKLVLYGEPFNYSAGFTYTSWLIDEPIGILEIIQQLVPSWPNMKSHERLQKIRRVSPELLTTLPKRLIWMNPAYKEPFHDIQDLCFSILWMLTGDYAPSWYVPSSKAMKRRRADMNRRLLLDIGAIDRYDERQVTQGMFTQLVLTQQNAISRGSASPLSRAKTAIAIRSRHLEASDSSHDLNDPAISSGDMEGHICSATLQELYYKRVPAVRRFHFPKNWIVYGAHLESSIPYYYESLDFVFAELKSKNNRGHISIGPVIECAIKHEKNDTYDPLSNLDYMQARKKRPAVLGDAHDGEESYVSDDVKDERLDHKLYLLNGGVTPYVSPCFSESNSFITVGSESCTPSNRENPQFLPSPDSEISLLYEDGDIGIKGCPLLQSEHYSISLSISELTEVQGKAAKAPIASMSAPSEDWTDTFLQHVIHELEIYSKEQVHTAGHVHNYSGRYAALNMQIVSAGRSVSGCTQSTTRGTPPTTLHVHQIPITSKLLTKPNEPQASSPVARILDHPLDFTNELSASEQPTTPTHHTNIRKNKLIEATESRAYDSRELQVMGVHYPNRRALRKGCYVNLQFLADFSYFKESEERRREISNAYPLDPDMYITDSTIRAYYDEPLLLRYHFQDTIISAGVYIVTQNATQPSTSMTFVDGLSDSDLIKFVKDKKMKMQQERQTPHLYLPFVRTILKDIGAIQPPEFYSSKPNINNISTNNLLLCKPDNFDNSLSRLQVSQKSITTADNTRKVEPQATLLTRELGETTKVERDMLKMSSSECELEATQSFMQQAFELSDNSLLTLFSLRVSNIKEIINNLLHWVEAVHTTLMLDGRALLSSICGSSYWADVTNSSLELEKCSRKERFAAMYRRHLHSRDVRNIPEIAYPEGAQANAETIDNLQLFELKRENAIRFLRLANRMYAEYVAEAIIHVVCQVIIPAIKSIISLIVKEAMAMMDLARLTVSKYMSYLKEAEPDYTVLIKINTDYLETLEYCEKMMSQIFWLFRHVKCVDNSLVTTSYISETDGQGQSHCFTMPKVIIQCIPSMQAAWNVCKLMFIKARVTLNAGMQCLIKMPETPTLPKYAFTPVANPESAKRPSQHDHIDIVFGHSNTNLSKQYSTLQLEYALKKDTRPHIIAELSQFEYLLPENSFSGGLCERQLWPFHKYGYYHLLHNTFKHFDDRLEPLKTLVSEYDLDTPSAVSLMDGE</sequence>
<evidence type="ECO:0000313" key="2">
    <source>
        <dbReference type="EMBL" id="EET00317.1"/>
    </source>
</evidence>
<dbReference type="VEuPathDB" id="GiardiaDB:GL50581_2461"/>